<dbReference type="Pfam" id="PF04739">
    <property type="entry name" value="AMPKBI"/>
    <property type="match status" value="1"/>
</dbReference>
<evidence type="ECO:0000256" key="1">
    <source>
        <dbReference type="ARBA" id="ARBA00010926"/>
    </source>
</evidence>
<reference evidence="3" key="1">
    <citation type="submission" date="2023-06" db="EMBL/GenBank/DDBJ databases">
        <authorList>
            <person name="Kurt Z."/>
        </authorList>
    </citation>
    <scope>NUCLEOTIDE SEQUENCE</scope>
</reference>
<accession>A0AA86NLI5</accession>
<dbReference type="Gene3D" id="2.60.40.10">
    <property type="entry name" value="Immunoglobulins"/>
    <property type="match status" value="1"/>
</dbReference>
<evidence type="ECO:0000313" key="7">
    <source>
        <dbReference type="EMBL" id="CAL5990120.1"/>
    </source>
</evidence>
<keyword evidence="9" id="KW-1185">Reference proteome</keyword>
<sequence length="225" mass="25941">MGSQGSNPENPATSAQPPVPVEFQWTEPCQQVYVCGSFNNWKDRMPLVQVKANLWKVTKELSPGTYQFKFIVDSAWRCSQEYKTVRDGANNVNNVIVVEAMREEDAEQKQRMEEIEKLFNTTIPENPCAIWNNYPTELPRQLVKTPLNASLISKEFQPSVLLPLPDHVVLTHFFRQRKRKNYSVTSSTCRYRGKYVTVVLYTTTDFEGNEEVPELVNIFNQAMIL</sequence>
<dbReference type="EMBL" id="CAXDID020000024">
    <property type="protein sequence ID" value="CAL5990120.1"/>
    <property type="molecule type" value="Genomic_DNA"/>
</dbReference>
<evidence type="ECO:0000313" key="3">
    <source>
        <dbReference type="EMBL" id="CAI9922432.1"/>
    </source>
</evidence>
<comment type="caution">
    <text evidence="3">The sequence shown here is derived from an EMBL/GenBank/DDBJ whole genome shotgun (WGS) entry which is preliminary data.</text>
</comment>
<dbReference type="GO" id="GO:0005737">
    <property type="term" value="C:cytoplasm"/>
    <property type="evidence" value="ECO:0007669"/>
    <property type="project" value="UniProtKB-ARBA"/>
</dbReference>
<evidence type="ECO:0000313" key="6">
    <source>
        <dbReference type="EMBL" id="CAL5980835.1"/>
    </source>
</evidence>
<comment type="similarity">
    <text evidence="1">Belongs to the 5'-AMP-activated protein kinase beta subunit family.</text>
</comment>
<dbReference type="InterPro" id="IPR014756">
    <property type="entry name" value="Ig_E-set"/>
</dbReference>
<protein>
    <submittedName>
        <fullName evidence="3">Beta subunit</fullName>
    </submittedName>
</protein>
<evidence type="ECO:0000313" key="8">
    <source>
        <dbReference type="EMBL" id="CAL6029677.1"/>
    </source>
</evidence>
<dbReference type="EMBL" id="CAXDID020000012">
    <property type="protein sequence ID" value="CAL5980835.1"/>
    <property type="molecule type" value="Genomic_DNA"/>
</dbReference>
<feature type="domain" description="Association with the SNF1 complex (ASC)" evidence="2">
    <location>
        <begin position="112"/>
        <end position="204"/>
    </location>
</feature>
<dbReference type="SMART" id="SM01010">
    <property type="entry name" value="AMPKBI"/>
    <property type="match status" value="1"/>
</dbReference>
<dbReference type="PANTHER" id="PTHR10343:SF84">
    <property type="entry name" value="5'-AMP-ACTIVATED PROTEIN KINASE SUBUNIT BETA-1"/>
    <property type="match status" value="1"/>
</dbReference>
<dbReference type="InterPro" id="IPR032640">
    <property type="entry name" value="AMPK1_CBM"/>
</dbReference>
<gene>
    <name evidence="3" type="ORF">HINF_LOCUS10077</name>
    <name evidence="4" type="ORF">HINF_LOCUS11104</name>
    <name evidence="7" type="ORF">HINF_LOCUS11195</name>
    <name evidence="8" type="ORF">HINF_LOCUS32554</name>
    <name evidence="5" type="ORF">HINF_LOCUS53421</name>
    <name evidence="6" type="ORF">HINF_LOCUS6371</name>
</gene>
<dbReference type="EMBL" id="CATOUU010000279">
    <property type="protein sequence ID" value="CAI9923459.1"/>
    <property type="molecule type" value="Genomic_DNA"/>
</dbReference>
<dbReference type="InterPro" id="IPR006828">
    <property type="entry name" value="ASC_dom"/>
</dbReference>
<dbReference type="EMBL" id="CATOUU010000994">
    <property type="protein sequence ID" value="CAI9965776.1"/>
    <property type="molecule type" value="Genomic_DNA"/>
</dbReference>
<dbReference type="Pfam" id="PF16561">
    <property type="entry name" value="AMPK1_CBM"/>
    <property type="match status" value="1"/>
</dbReference>
<proteinExistence type="inferred from homology"/>
<dbReference type="AlphaFoldDB" id="A0AA86NLI5"/>
<dbReference type="InterPro" id="IPR013783">
    <property type="entry name" value="Ig-like_fold"/>
</dbReference>
<evidence type="ECO:0000313" key="4">
    <source>
        <dbReference type="EMBL" id="CAI9923459.1"/>
    </source>
</evidence>
<dbReference type="SUPFAM" id="SSF160219">
    <property type="entry name" value="AMPKBI-like"/>
    <property type="match status" value="1"/>
</dbReference>
<dbReference type="SUPFAM" id="SSF81296">
    <property type="entry name" value="E set domains"/>
    <property type="match status" value="1"/>
</dbReference>
<evidence type="ECO:0000313" key="9">
    <source>
        <dbReference type="Proteomes" id="UP001642409"/>
    </source>
</evidence>
<evidence type="ECO:0000313" key="5">
    <source>
        <dbReference type="EMBL" id="CAI9965776.1"/>
    </source>
</evidence>
<reference evidence="6 9" key="2">
    <citation type="submission" date="2024-07" db="EMBL/GenBank/DDBJ databases">
        <authorList>
            <person name="Akdeniz Z."/>
        </authorList>
    </citation>
    <scope>NUCLEOTIDE SEQUENCE [LARGE SCALE GENOMIC DNA]</scope>
</reference>
<dbReference type="Proteomes" id="UP001642409">
    <property type="component" value="Unassembled WGS sequence"/>
</dbReference>
<dbReference type="EMBL" id="CAXDID020000111">
    <property type="protein sequence ID" value="CAL6029677.1"/>
    <property type="molecule type" value="Genomic_DNA"/>
</dbReference>
<dbReference type="EMBL" id="CATOUU010000248">
    <property type="protein sequence ID" value="CAI9922432.1"/>
    <property type="molecule type" value="Genomic_DNA"/>
</dbReference>
<dbReference type="InterPro" id="IPR037256">
    <property type="entry name" value="ASC_dom_sf"/>
</dbReference>
<dbReference type="InterPro" id="IPR050827">
    <property type="entry name" value="CRP1_MDG1_kinase"/>
</dbReference>
<dbReference type="PANTHER" id="PTHR10343">
    <property type="entry name" value="5'-AMP-ACTIVATED PROTEIN KINASE , BETA SUBUNIT"/>
    <property type="match status" value="1"/>
</dbReference>
<dbReference type="Gene3D" id="6.20.250.60">
    <property type="match status" value="1"/>
</dbReference>
<name>A0AA86NLI5_9EUKA</name>
<organism evidence="3">
    <name type="scientific">Hexamita inflata</name>
    <dbReference type="NCBI Taxonomy" id="28002"/>
    <lineage>
        <taxon>Eukaryota</taxon>
        <taxon>Metamonada</taxon>
        <taxon>Diplomonadida</taxon>
        <taxon>Hexamitidae</taxon>
        <taxon>Hexamitinae</taxon>
        <taxon>Hexamita</taxon>
    </lineage>
</organism>
<dbReference type="CDD" id="cd02859">
    <property type="entry name" value="E_set_AMPKbeta_like_N"/>
    <property type="match status" value="1"/>
</dbReference>
<evidence type="ECO:0000259" key="2">
    <source>
        <dbReference type="SMART" id="SM01010"/>
    </source>
</evidence>